<dbReference type="Proteomes" id="UP000676336">
    <property type="component" value="Unassembled WGS sequence"/>
</dbReference>
<reference evidence="1" key="1">
    <citation type="submission" date="2021-02" db="EMBL/GenBank/DDBJ databases">
        <authorList>
            <person name="Nowell W R."/>
        </authorList>
    </citation>
    <scope>NUCLEOTIDE SEQUENCE</scope>
</reference>
<dbReference type="EMBL" id="CAJOBI010003500">
    <property type="protein sequence ID" value="CAF3971032.1"/>
    <property type="molecule type" value="Genomic_DNA"/>
</dbReference>
<accession>A0A8S2MY20</accession>
<dbReference type="AlphaFoldDB" id="A0A8S2MY20"/>
<evidence type="ECO:0000313" key="2">
    <source>
        <dbReference type="Proteomes" id="UP000676336"/>
    </source>
</evidence>
<gene>
    <name evidence="1" type="ORF">SMN809_LOCUS10327</name>
</gene>
<evidence type="ECO:0000313" key="1">
    <source>
        <dbReference type="EMBL" id="CAF3971032.1"/>
    </source>
</evidence>
<comment type="caution">
    <text evidence="1">The sequence shown here is derived from an EMBL/GenBank/DDBJ whole genome shotgun (WGS) entry which is preliminary data.</text>
</comment>
<name>A0A8S2MY20_9BILA</name>
<protein>
    <submittedName>
        <fullName evidence="1">Uncharacterized protein</fullName>
    </submittedName>
</protein>
<proteinExistence type="predicted"/>
<sequence length="248" mass="28155">METNWDASILPNDVFILKDNEFFECIKHVAGDIVCEILKIQMIDSAQVLINSDDLLSFLQHNSPEINFFRDKVCFKTENGSFLIKSGITTNMISRNRTCTEKSVDILATFIDTITNNLHKSSNNYRYSKSIEDFALSLYILGDYAGIIRKINYDQSTNSFVGFATPLIIGIPVAKYYQTNSFDQLKSRFSSTDKSPLLNIHMIQRLQPANRLPDPTAFLLSAYGVVNQSWATQFKKCPTQLNSTQFLS</sequence>
<organism evidence="1 2">
    <name type="scientific">Rotaria magnacalcarata</name>
    <dbReference type="NCBI Taxonomy" id="392030"/>
    <lineage>
        <taxon>Eukaryota</taxon>
        <taxon>Metazoa</taxon>
        <taxon>Spiralia</taxon>
        <taxon>Gnathifera</taxon>
        <taxon>Rotifera</taxon>
        <taxon>Eurotatoria</taxon>
        <taxon>Bdelloidea</taxon>
        <taxon>Philodinida</taxon>
        <taxon>Philodinidae</taxon>
        <taxon>Rotaria</taxon>
    </lineage>
</organism>